<dbReference type="PANTHER" id="PTHR22726">
    <property type="entry name" value="METALLOENDOPEPTIDASE OMA1"/>
    <property type="match status" value="1"/>
</dbReference>
<evidence type="ECO:0000256" key="2">
    <source>
        <dbReference type="ARBA" id="ARBA00022723"/>
    </source>
</evidence>
<protein>
    <submittedName>
        <fullName evidence="9">M48 family metalloprotease</fullName>
    </submittedName>
</protein>
<sequence>MIISRLLRPAAAMTTAILLSACGTTYSLPGVTDDVTSRADTMFAQAKAAPARQLASPQVGEKRFRRVAHRIEPVARQFCEKELAQKKTVDCNVRLELDRKMQERNAYFTYAEAGNKSPVIRFSVPILQDAESDDEVAFILGHEYGHLIGQHIVKQQQQAMAGAIILGALAAYSNAQAASAGAYYDPNDVSRSMELGAAVGQIAFSQTYELESDMLGTRIAAAAGYDPVKGAGFFARDEAARSKTGQLSFWGTHPADSKRIAVVIATMEEIKAKKSLARKQTQ</sequence>
<organism evidence="9 10">
    <name type="scientific">Thalassovita mangrovi</name>
    <dbReference type="NCBI Taxonomy" id="2692236"/>
    <lineage>
        <taxon>Bacteria</taxon>
        <taxon>Pseudomonadati</taxon>
        <taxon>Pseudomonadota</taxon>
        <taxon>Alphaproteobacteria</taxon>
        <taxon>Rhodobacterales</taxon>
        <taxon>Roseobacteraceae</taxon>
        <taxon>Thalassovita</taxon>
    </lineage>
</organism>
<dbReference type="EMBL" id="WWEN01000008">
    <property type="protein sequence ID" value="MYM56975.1"/>
    <property type="molecule type" value="Genomic_DNA"/>
</dbReference>
<evidence type="ECO:0000256" key="7">
    <source>
        <dbReference type="SAM" id="SignalP"/>
    </source>
</evidence>
<evidence type="ECO:0000313" key="10">
    <source>
        <dbReference type="Proteomes" id="UP000479043"/>
    </source>
</evidence>
<evidence type="ECO:0000256" key="6">
    <source>
        <dbReference type="RuleBase" id="RU003983"/>
    </source>
</evidence>
<feature type="signal peptide" evidence="7">
    <location>
        <begin position="1"/>
        <end position="21"/>
    </location>
</feature>
<feature type="chain" id="PRO_5026942377" evidence="7">
    <location>
        <begin position="22"/>
        <end position="282"/>
    </location>
</feature>
<gene>
    <name evidence="9" type="ORF">GR167_16785</name>
</gene>
<keyword evidence="1 6" id="KW-0645">Protease</keyword>
<keyword evidence="7" id="KW-0732">Signal</keyword>
<evidence type="ECO:0000256" key="1">
    <source>
        <dbReference type="ARBA" id="ARBA00022670"/>
    </source>
</evidence>
<dbReference type="GO" id="GO:0051603">
    <property type="term" value="P:proteolysis involved in protein catabolic process"/>
    <property type="evidence" value="ECO:0007669"/>
    <property type="project" value="TreeGrafter"/>
</dbReference>
<evidence type="ECO:0000256" key="3">
    <source>
        <dbReference type="ARBA" id="ARBA00022801"/>
    </source>
</evidence>
<dbReference type="AlphaFoldDB" id="A0A6L8LM82"/>
<proteinExistence type="inferred from homology"/>
<comment type="caution">
    <text evidence="9">The sequence shown here is derived from an EMBL/GenBank/DDBJ whole genome shotgun (WGS) entry which is preliminary data.</text>
</comment>
<keyword evidence="5 6" id="KW-0482">Metalloprotease</keyword>
<evidence type="ECO:0000256" key="4">
    <source>
        <dbReference type="ARBA" id="ARBA00022833"/>
    </source>
</evidence>
<keyword evidence="2" id="KW-0479">Metal-binding</keyword>
<dbReference type="GO" id="GO:0016020">
    <property type="term" value="C:membrane"/>
    <property type="evidence" value="ECO:0007669"/>
    <property type="project" value="TreeGrafter"/>
</dbReference>
<reference evidence="9 10" key="1">
    <citation type="submission" date="2020-01" db="EMBL/GenBank/DDBJ databases">
        <authorList>
            <person name="Chen S."/>
        </authorList>
    </citation>
    <scope>NUCLEOTIDE SEQUENCE [LARGE SCALE GENOMIC DNA]</scope>
    <source>
        <strain evidence="9 10">GS-10</strain>
    </source>
</reference>
<evidence type="ECO:0000259" key="8">
    <source>
        <dbReference type="Pfam" id="PF01435"/>
    </source>
</evidence>
<dbReference type="InterPro" id="IPR001915">
    <property type="entry name" value="Peptidase_M48"/>
</dbReference>
<dbReference type="Pfam" id="PF01435">
    <property type="entry name" value="Peptidase_M48"/>
    <property type="match status" value="1"/>
</dbReference>
<keyword evidence="3 6" id="KW-0378">Hydrolase</keyword>
<feature type="domain" description="Peptidase M48" evidence="8">
    <location>
        <begin position="63"/>
        <end position="262"/>
    </location>
</feature>
<dbReference type="Gene3D" id="3.30.2010.10">
    <property type="entry name" value="Metalloproteases ('zincins'), catalytic domain"/>
    <property type="match status" value="1"/>
</dbReference>
<comment type="similarity">
    <text evidence="6">Belongs to the peptidase M48 family.</text>
</comment>
<accession>A0A6L8LM82</accession>
<keyword evidence="10" id="KW-1185">Reference proteome</keyword>
<dbReference type="PROSITE" id="PS51257">
    <property type="entry name" value="PROKAR_LIPOPROTEIN"/>
    <property type="match status" value="1"/>
</dbReference>
<dbReference type="InterPro" id="IPR051156">
    <property type="entry name" value="Mito/Outer_Membr_Metalloprot"/>
</dbReference>
<comment type="cofactor">
    <cofactor evidence="6">
        <name>Zn(2+)</name>
        <dbReference type="ChEBI" id="CHEBI:29105"/>
    </cofactor>
    <text evidence="6">Binds 1 zinc ion per subunit.</text>
</comment>
<dbReference type="Proteomes" id="UP000479043">
    <property type="component" value="Unassembled WGS sequence"/>
</dbReference>
<name>A0A6L8LM82_9RHOB</name>
<keyword evidence="4 6" id="KW-0862">Zinc</keyword>
<evidence type="ECO:0000313" key="9">
    <source>
        <dbReference type="EMBL" id="MYM56975.1"/>
    </source>
</evidence>
<dbReference type="PANTHER" id="PTHR22726:SF1">
    <property type="entry name" value="METALLOENDOPEPTIDASE OMA1, MITOCHONDRIAL"/>
    <property type="match status" value="1"/>
</dbReference>
<evidence type="ECO:0000256" key="5">
    <source>
        <dbReference type="ARBA" id="ARBA00023049"/>
    </source>
</evidence>
<dbReference type="GO" id="GO:0004222">
    <property type="term" value="F:metalloendopeptidase activity"/>
    <property type="evidence" value="ECO:0007669"/>
    <property type="project" value="InterPro"/>
</dbReference>
<dbReference type="GO" id="GO:0046872">
    <property type="term" value="F:metal ion binding"/>
    <property type="evidence" value="ECO:0007669"/>
    <property type="project" value="UniProtKB-KW"/>
</dbReference>